<gene>
    <name evidence="3" type="ORF">ACD591_08185</name>
    <name evidence="2" type="ORF">FOE74_15925</name>
</gene>
<organism evidence="2 4">
    <name type="scientific">Rufibacter glacialis</name>
    <dbReference type="NCBI Taxonomy" id="1259555"/>
    <lineage>
        <taxon>Bacteria</taxon>
        <taxon>Pseudomonadati</taxon>
        <taxon>Bacteroidota</taxon>
        <taxon>Cytophagia</taxon>
        <taxon>Cytophagales</taxon>
        <taxon>Hymenobacteraceae</taxon>
        <taxon>Rufibacter</taxon>
    </lineage>
</organism>
<evidence type="ECO:0000313" key="3">
    <source>
        <dbReference type="EMBL" id="MFA1771267.1"/>
    </source>
</evidence>
<sequence length="151" mass="18105">MKVTHLLFLFLLLTASSAFAQGQKKETPEERKARIEKIESAKIAFITDKINLTGDQAQRFWPLYQEYDRRKNELRQKSRSYRDESLSNLTDEQIEAGLQTRLSIRQRELELDKEYMDKYLRIITPRQLALFYRSEREFTKLLLERLQTAKK</sequence>
<evidence type="ECO:0000313" key="4">
    <source>
        <dbReference type="Proteomes" id="UP000323866"/>
    </source>
</evidence>
<dbReference type="InterPro" id="IPR012899">
    <property type="entry name" value="LTXXQ"/>
</dbReference>
<name>A0A5M8QBV5_9BACT</name>
<keyword evidence="5" id="KW-1185">Reference proteome</keyword>
<reference evidence="2 4" key="2">
    <citation type="submission" date="2019-09" db="EMBL/GenBank/DDBJ databases">
        <title>A bacterium isolated from glacier soil.</title>
        <authorList>
            <person name="Liu Q."/>
        </authorList>
    </citation>
    <scope>NUCLEOTIDE SEQUENCE [LARGE SCALE GENOMIC DNA]</scope>
    <source>
        <strain evidence="2 4">MDT1-10-3</strain>
    </source>
</reference>
<dbReference type="RefSeq" id="WP_149099604.1">
    <property type="nucleotide sequence ID" value="NZ_BMMG01000005.1"/>
</dbReference>
<dbReference type="Pfam" id="PF07813">
    <property type="entry name" value="LTXXQ"/>
    <property type="match status" value="1"/>
</dbReference>
<dbReference type="OrthoDB" id="675330at2"/>
<feature type="signal peptide" evidence="1">
    <location>
        <begin position="1"/>
        <end position="20"/>
    </location>
</feature>
<proteinExistence type="predicted"/>
<comment type="caution">
    <text evidence="2">The sequence shown here is derived from an EMBL/GenBank/DDBJ whole genome shotgun (WGS) entry which is preliminary data.</text>
</comment>
<reference evidence="3 5" key="3">
    <citation type="submission" date="2024-08" db="EMBL/GenBank/DDBJ databases">
        <authorList>
            <person name="Wei W."/>
        </authorList>
    </citation>
    <scope>NUCLEOTIDE SEQUENCE [LARGE SCALE GENOMIC DNA]</scope>
    <source>
        <strain evidence="3 5">XU2</strain>
    </source>
</reference>
<accession>A0A5M8QBV5</accession>
<feature type="chain" id="PRO_5024426415" evidence="1">
    <location>
        <begin position="21"/>
        <end position="151"/>
    </location>
</feature>
<reference evidence="2 4" key="1">
    <citation type="submission" date="2019-07" db="EMBL/GenBank/DDBJ databases">
        <authorList>
            <person name="Qu J.-H."/>
        </authorList>
    </citation>
    <scope>NUCLEOTIDE SEQUENCE [LARGE SCALE GENOMIC DNA]</scope>
    <source>
        <strain evidence="2 4">MDT1-10-3</strain>
    </source>
</reference>
<protein>
    <submittedName>
        <fullName evidence="3">Spy/CpxP family protein refolding chaperone</fullName>
    </submittedName>
</protein>
<dbReference type="GO" id="GO:0042597">
    <property type="term" value="C:periplasmic space"/>
    <property type="evidence" value="ECO:0007669"/>
    <property type="project" value="InterPro"/>
</dbReference>
<dbReference type="EMBL" id="VKKZ01000022">
    <property type="protein sequence ID" value="KAA6432573.1"/>
    <property type="molecule type" value="Genomic_DNA"/>
</dbReference>
<evidence type="ECO:0000313" key="5">
    <source>
        <dbReference type="Proteomes" id="UP001570846"/>
    </source>
</evidence>
<dbReference type="EMBL" id="JBGOGF010000004">
    <property type="protein sequence ID" value="MFA1771267.1"/>
    <property type="molecule type" value="Genomic_DNA"/>
</dbReference>
<keyword evidence="1" id="KW-0732">Signal</keyword>
<dbReference type="AlphaFoldDB" id="A0A5M8QBV5"/>
<evidence type="ECO:0000256" key="1">
    <source>
        <dbReference type="SAM" id="SignalP"/>
    </source>
</evidence>
<dbReference type="Proteomes" id="UP001570846">
    <property type="component" value="Unassembled WGS sequence"/>
</dbReference>
<dbReference type="Proteomes" id="UP000323866">
    <property type="component" value="Unassembled WGS sequence"/>
</dbReference>
<evidence type="ECO:0000313" key="2">
    <source>
        <dbReference type="EMBL" id="KAA6432573.1"/>
    </source>
</evidence>